<sequence length="844" mass="94847">MRKKKKINSVITLCLFFSLLLFFNFFHSSSLHANNRAIINLPTISNINNFEWNTTWGSSGDDRGNGIVLDDSGNIYITGNNYADGLLLKYNSSGSLLWNKRGGDSSSDVGNGIALDASGNVFITGYTWSYGAASSDVSLIKYDSFGNLLWYRTWGGSDDDEGQGIVVDGSGNIFITGYTWSYGEGYNAAFLLKYDSAGKFQWNKIWGLYPEEKGFGIALDGLGNIFITGYTRSSEVAASRDVSLSKYDSSGNLQWYTTWGGSDKDEGRGIAVDGSGNIFITGYTWSHGTDIYTLKYNFFLLKYNSSGNLLWDITWDGSDDDYGQGIAVDTWGYVYITGSTQSYREDNYDIFLLKYDSSGNLLLDKTWGGSRNDHGNGIALDSSGNAFITGYTYSYGAGYTDLVLLKHELDTDNDGLSDNSEVNTYFTDSNNSDTDGDGLSDGWEVYYGLNPTWSSDASFDGDSDGLTNHEEYQYDTDPTNFDTDGDGLSDGDEVINYHTDPTNSDTDGDRYSDGQEIQMGTDPLSSLSNLSITLTIIIVIVLSVGVASLVLISKYRKKVRKKKEIEFENRFPMIDYMSRDKRSWFGIKLTQRQSINLFFLALVGTMILAFLAFEHYFYSFLIMIPGFDYYVRDYNYDSDYYISKFLIMSLYYIFILILLIISIYSLIRSSRIAKSYSESKPTKNSESWFGIILTQRQSTELFKFALVGTFVLSIIAYYTILFPLSNADINSTIPMLNALLPYWFFIIISLIICIYSLIKSRGIAKIVRLVKPISENKAHPVIPPTPKIPDYTIQTKILKDEKRVYELNDSLFVYCPYCGTKMPKTLNIKFCIVCGKNIENDLNF</sequence>
<proteinExistence type="predicted"/>
<feature type="transmembrane region" description="Helical" evidence="5">
    <location>
        <begin position="701"/>
        <end position="720"/>
    </location>
</feature>
<dbReference type="PANTHER" id="PTHR42754">
    <property type="entry name" value="ENDOGLUCANASE"/>
    <property type="match status" value="1"/>
</dbReference>
<evidence type="ECO:0000256" key="3">
    <source>
        <dbReference type="ARBA" id="ARBA00022729"/>
    </source>
</evidence>
<evidence type="ECO:0000256" key="5">
    <source>
        <dbReference type="SAM" id="Phobius"/>
    </source>
</evidence>
<reference evidence="6" key="1">
    <citation type="journal article" date="2015" name="Nature">
        <title>Complex archaea that bridge the gap between prokaryotes and eukaryotes.</title>
        <authorList>
            <person name="Spang A."/>
            <person name="Saw J.H."/>
            <person name="Jorgensen S.L."/>
            <person name="Zaremba-Niedzwiedzka K."/>
            <person name="Martijn J."/>
            <person name="Lind A.E."/>
            <person name="van Eijk R."/>
            <person name="Schleper C."/>
            <person name="Guy L."/>
            <person name="Ettema T.J."/>
        </authorList>
    </citation>
    <scope>NUCLEOTIDE SEQUENCE</scope>
</reference>
<keyword evidence="3" id="KW-0732">Signal</keyword>
<dbReference type="PANTHER" id="PTHR42754:SF1">
    <property type="entry name" value="LIPOPROTEIN"/>
    <property type="match status" value="1"/>
</dbReference>
<feature type="transmembrane region" description="Helical" evidence="5">
    <location>
        <begin position="597"/>
        <end position="625"/>
    </location>
</feature>
<keyword evidence="5" id="KW-1133">Transmembrane helix</keyword>
<keyword evidence="2" id="KW-0964">Secreted</keyword>
<organism evidence="6">
    <name type="scientific">marine sediment metagenome</name>
    <dbReference type="NCBI Taxonomy" id="412755"/>
    <lineage>
        <taxon>unclassified sequences</taxon>
        <taxon>metagenomes</taxon>
        <taxon>ecological metagenomes</taxon>
    </lineage>
</organism>
<keyword evidence="5" id="KW-0812">Transmembrane</keyword>
<evidence type="ECO:0000256" key="4">
    <source>
        <dbReference type="ARBA" id="ARBA00022837"/>
    </source>
</evidence>
<dbReference type="GO" id="GO:0005509">
    <property type="term" value="F:calcium ion binding"/>
    <property type="evidence" value="ECO:0007669"/>
    <property type="project" value="InterPro"/>
</dbReference>
<dbReference type="Pfam" id="PF18884">
    <property type="entry name" value="TSP3_bac"/>
    <property type="match status" value="4"/>
</dbReference>
<protein>
    <recommendedName>
        <fullName evidence="7">Bulb-type lectin domain-containing protein</fullName>
    </recommendedName>
</protein>
<feature type="transmembrane region" description="Helical" evidence="5">
    <location>
        <begin position="740"/>
        <end position="758"/>
    </location>
</feature>
<name>A0A0F9K8T8_9ZZZZ</name>
<dbReference type="Gene3D" id="4.10.1080.10">
    <property type="entry name" value="TSP type-3 repeat"/>
    <property type="match status" value="1"/>
</dbReference>
<dbReference type="InterPro" id="IPR011042">
    <property type="entry name" value="6-blade_b-propeller_TolB-like"/>
</dbReference>
<keyword evidence="5" id="KW-0472">Membrane</keyword>
<comment type="subcellular location">
    <subcellularLocation>
        <location evidence="1">Secreted</location>
    </subcellularLocation>
</comment>
<evidence type="ECO:0000256" key="1">
    <source>
        <dbReference type="ARBA" id="ARBA00004613"/>
    </source>
</evidence>
<gene>
    <name evidence="6" type="ORF">LCGC14_1358230</name>
</gene>
<dbReference type="AlphaFoldDB" id="A0A0F9K8T8"/>
<accession>A0A0F9K8T8</accession>
<feature type="transmembrane region" description="Helical" evidence="5">
    <location>
        <begin position="530"/>
        <end position="552"/>
    </location>
</feature>
<evidence type="ECO:0000313" key="6">
    <source>
        <dbReference type="EMBL" id="KKM78609.1"/>
    </source>
</evidence>
<feature type="transmembrane region" description="Helical" evidence="5">
    <location>
        <begin position="645"/>
        <end position="667"/>
    </location>
</feature>
<comment type="caution">
    <text evidence="6">The sequence shown here is derived from an EMBL/GenBank/DDBJ whole genome shotgun (WGS) entry which is preliminary data.</text>
</comment>
<evidence type="ECO:0000256" key="2">
    <source>
        <dbReference type="ARBA" id="ARBA00022525"/>
    </source>
</evidence>
<evidence type="ECO:0008006" key="7">
    <source>
        <dbReference type="Google" id="ProtNLM"/>
    </source>
</evidence>
<keyword evidence="4" id="KW-0106">Calcium</keyword>
<dbReference type="InterPro" id="IPR059100">
    <property type="entry name" value="TSP3_bac"/>
</dbReference>
<dbReference type="Pfam" id="PF06739">
    <property type="entry name" value="SBBP"/>
    <property type="match status" value="6"/>
</dbReference>
<dbReference type="InterPro" id="IPR028974">
    <property type="entry name" value="TSP_type-3_rpt"/>
</dbReference>
<dbReference type="InterPro" id="IPR010620">
    <property type="entry name" value="SBBP_repeat"/>
</dbReference>
<dbReference type="Gene3D" id="2.120.10.30">
    <property type="entry name" value="TolB, C-terminal domain"/>
    <property type="match status" value="1"/>
</dbReference>
<dbReference type="EMBL" id="LAZR01008466">
    <property type="protein sequence ID" value="KKM78609.1"/>
    <property type="molecule type" value="Genomic_DNA"/>
</dbReference>
<dbReference type="SUPFAM" id="SSF63829">
    <property type="entry name" value="Calcium-dependent phosphotriesterase"/>
    <property type="match status" value="1"/>
</dbReference>
<dbReference type="SUPFAM" id="SSF103647">
    <property type="entry name" value="TSP type-3 repeat"/>
    <property type="match status" value="1"/>
</dbReference>